<feature type="active site" description="Nucleophile" evidence="11">
    <location>
        <position position="328"/>
    </location>
</feature>
<dbReference type="AlphaFoldDB" id="A0A7R8ZYH7"/>
<evidence type="ECO:0000256" key="5">
    <source>
        <dbReference type="ARBA" id="ARBA00022691"/>
    </source>
</evidence>
<evidence type="ECO:0000256" key="9">
    <source>
        <dbReference type="ARBA" id="ARBA00042050"/>
    </source>
</evidence>
<dbReference type="InterPro" id="IPR049560">
    <property type="entry name" value="MeTrfase_RsmB-F_NOP2_cat"/>
</dbReference>
<evidence type="ECO:0000256" key="11">
    <source>
        <dbReference type="PROSITE-ProRule" id="PRU01023"/>
    </source>
</evidence>
<dbReference type="GO" id="GO:0003723">
    <property type="term" value="F:RNA binding"/>
    <property type="evidence" value="ECO:0007669"/>
    <property type="project" value="UniProtKB-UniRule"/>
</dbReference>
<evidence type="ECO:0000256" key="10">
    <source>
        <dbReference type="ARBA" id="ARBA00049302"/>
    </source>
</evidence>
<feature type="binding site" evidence="11">
    <location>
        <begin position="201"/>
        <end position="207"/>
    </location>
    <ligand>
        <name>S-adenosyl-L-methionine</name>
        <dbReference type="ChEBI" id="CHEBI:59789"/>
    </ligand>
</feature>
<dbReference type="InterPro" id="IPR029063">
    <property type="entry name" value="SAM-dependent_MTases_sf"/>
</dbReference>
<evidence type="ECO:0000256" key="4">
    <source>
        <dbReference type="ARBA" id="ARBA00022679"/>
    </source>
</evidence>
<evidence type="ECO:0000256" key="6">
    <source>
        <dbReference type="ARBA" id="ARBA00022884"/>
    </source>
</evidence>
<sequence>MLQNITPTRVLSKNVTPLCSWVRFCKKANKWATEPKVHALQHMDMFYAKFFPGLWPSVRLGLLSLPKYVALLNNFAEVESSEASLTSLGCVDLISIAQGNLSYFMPATKVKGMENYKGEAAYFQSYTSIDPDLPVVADPVMKLQALPMLRVYTHVRSDVRRFPEPKRDKSSFFNYYLLDGASILPVLALEIQPGDAILDLCSAPGGKALAMLQSLYPKTVVCNEHSQARIRRLKNVMDSYIPDLKSLAGALIIQQSDGMLLKEPGGYDKVLVDVPCTNDREALSENDNNLYHPTRTRKRVELPNLQIALLLSALKSVKVGGSVVYSTCTLSPAQNEGVVYAALQEIWSTTSMEFKIRDLTHAFEPFAWIFRLAPSAHRWGLQVLPWLPSNFGPMFFSRID</sequence>
<dbReference type="InterPro" id="IPR023267">
    <property type="entry name" value="RCMT"/>
</dbReference>
<dbReference type="Pfam" id="PF01189">
    <property type="entry name" value="Methyltr_RsmB-F"/>
    <property type="match status" value="1"/>
</dbReference>
<evidence type="ECO:0000256" key="3">
    <source>
        <dbReference type="ARBA" id="ARBA00022603"/>
    </source>
</evidence>
<feature type="domain" description="SAM-dependent MTase RsmB/NOP-type" evidence="12">
    <location>
        <begin position="93"/>
        <end position="400"/>
    </location>
</feature>
<comment type="similarity">
    <text evidence="11">Belongs to the class I-like SAM-binding methyltransferase superfamily. RsmB/NOP family.</text>
</comment>
<feature type="non-terminal residue" evidence="13">
    <location>
        <position position="1"/>
    </location>
</feature>
<keyword evidence="8" id="KW-0496">Mitochondrion</keyword>
<protein>
    <recommendedName>
        <fullName evidence="9">NOL1/NOP2/Sun domain family member 4</fullName>
    </recommendedName>
</protein>
<keyword evidence="14" id="KW-1185">Reference proteome</keyword>
<dbReference type="EMBL" id="LR899615">
    <property type="protein sequence ID" value="CAD7241120.1"/>
    <property type="molecule type" value="Genomic_DNA"/>
</dbReference>
<dbReference type="Proteomes" id="UP000677054">
    <property type="component" value="Unassembled WGS sequence"/>
</dbReference>
<dbReference type="FunFam" id="3.40.50.150:FF:000055">
    <property type="entry name" value="5-methylcytosine rRNA methyltransferase NSUN4"/>
    <property type="match status" value="1"/>
</dbReference>
<keyword evidence="7" id="KW-0809">Transit peptide</keyword>
<name>A0A7R8ZYH7_9CRUS</name>
<dbReference type="GO" id="GO:0031167">
    <property type="term" value="P:rRNA methylation"/>
    <property type="evidence" value="ECO:0007669"/>
    <property type="project" value="TreeGrafter"/>
</dbReference>
<dbReference type="Gene3D" id="6.20.240.40">
    <property type="match status" value="1"/>
</dbReference>
<dbReference type="GO" id="GO:0005762">
    <property type="term" value="C:mitochondrial large ribosomal subunit"/>
    <property type="evidence" value="ECO:0007669"/>
    <property type="project" value="TreeGrafter"/>
</dbReference>
<evidence type="ECO:0000256" key="2">
    <source>
        <dbReference type="ARBA" id="ARBA00022552"/>
    </source>
</evidence>
<evidence type="ECO:0000256" key="1">
    <source>
        <dbReference type="ARBA" id="ARBA00004173"/>
    </source>
</evidence>
<dbReference type="Gene3D" id="3.40.50.150">
    <property type="entry name" value="Vaccinia Virus protein VP39"/>
    <property type="match status" value="1"/>
</dbReference>
<comment type="catalytic activity">
    <reaction evidence="10">
        <text>a cytidine in rRNA + S-adenosyl-L-methionine = a 5-methylcytidine in rRNA + S-adenosyl-L-homocysteine + H(+)</text>
        <dbReference type="Rhea" id="RHEA:61484"/>
        <dbReference type="Rhea" id="RHEA-COMP:15836"/>
        <dbReference type="Rhea" id="RHEA-COMP:15837"/>
        <dbReference type="ChEBI" id="CHEBI:15378"/>
        <dbReference type="ChEBI" id="CHEBI:57856"/>
        <dbReference type="ChEBI" id="CHEBI:59789"/>
        <dbReference type="ChEBI" id="CHEBI:74483"/>
        <dbReference type="ChEBI" id="CHEBI:82748"/>
    </reaction>
</comment>
<keyword evidence="3 11" id="KW-0489">Methyltransferase</keyword>
<dbReference type="EMBL" id="CAJPEV010000098">
    <property type="protein sequence ID" value="CAG0880532.1"/>
    <property type="molecule type" value="Genomic_DNA"/>
</dbReference>
<feature type="binding site" evidence="11">
    <location>
        <position position="257"/>
    </location>
    <ligand>
        <name>S-adenosyl-L-methionine</name>
        <dbReference type="ChEBI" id="CHEBI:59789"/>
    </ligand>
</feature>
<gene>
    <name evidence="13" type="ORF">DSTB1V02_LOCUS1121</name>
</gene>
<dbReference type="PRINTS" id="PR02008">
    <property type="entry name" value="RCMTFAMILY"/>
</dbReference>
<keyword evidence="2" id="KW-0698">rRNA processing</keyword>
<dbReference type="SUPFAM" id="SSF53335">
    <property type="entry name" value="S-adenosyl-L-methionine-dependent methyltransferases"/>
    <property type="match status" value="1"/>
</dbReference>
<evidence type="ECO:0000256" key="8">
    <source>
        <dbReference type="ARBA" id="ARBA00023128"/>
    </source>
</evidence>
<accession>A0A7R8ZYH7</accession>
<comment type="subcellular location">
    <subcellularLocation>
        <location evidence="1">Mitochondrion</location>
    </subcellularLocation>
</comment>
<dbReference type="GO" id="GO:0008173">
    <property type="term" value="F:RNA methyltransferase activity"/>
    <property type="evidence" value="ECO:0007669"/>
    <property type="project" value="InterPro"/>
</dbReference>
<evidence type="ECO:0000313" key="14">
    <source>
        <dbReference type="Proteomes" id="UP000677054"/>
    </source>
</evidence>
<keyword evidence="4 11" id="KW-0808">Transferase</keyword>
<dbReference type="OrthoDB" id="8020218at2759"/>
<dbReference type="PROSITE" id="PS51686">
    <property type="entry name" value="SAM_MT_RSMB_NOP"/>
    <property type="match status" value="1"/>
</dbReference>
<reference evidence="13" key="1">
    <citation type="submission" date="2020-11" db="EMBL/GenBank/DDBJ databases">
        <authorList>
            <person name="Tran Van P."/>
        </authorList>
    </citation>
    <scope>NUCLEOTIDE SEQUENCE</scope>
</reference>
<feature type="binding site" evidence="11">
    <location>
        <position position="224"/>
    </location>
    <ligand>
        <name>S-adenosyl-L-methionine</name>
        <dbReference type="ChEBI" id="CHEBI:59789"/>
    </ligand>
</feature>
<keyword evidence="5 11" id="KW-0949">S-adenosyl-L-methionine</keyword>
<dbReference type="InterPro" id="IPR001678">
    <property type="entry name" value="MeTrfase_RsmB-F_NOP2_dom"/>
</dbReference>
<evidence type="ECO:0000313" key="13">
    <source>
        <dbReference type="EMBL" id="CAD7241120.1"/>
    </source>
</evidence>
<dbReference type="PANTHER" id="PTHR22808">
    <property type="entry name" value="NCL1 YEAST -RELATED NOL1/NOP2/FMU SUN DOMAIN-CONTAINING"/>
    <property type="match status" value="1"/>
</dbReference>
<feature type="binding site" evidence="11">
    <location>
        <position position="273"/>
    </location>
    <ligand>
        <name>S-adenosyl-L-methionine</name>
        <dbReference type="ChEBI" id="CHEBI:59789"/>
    </ligand>
</feature>
<dbReference type="PANTHER" id="PTHR22808:SF3">
    <property type="entry name" value="5-METHYLCYTOSINE RRNA METHYLTRANSFERASE NSUN4"/>
    <property type="match status" value="1"/>
</dbReference>
<organism evidence="13">
    <name type="scientific">Darwinula stevensoni</name>
    <dbReference type="NCBI Taxonomy" id="69355"/>
    <lineage>
        <taxon>Eukaryota</taxon>
        <taxon>Metazoa</taxon>
        <taxon>Ecdysozoa</taxon>
        <taxon>Arthropoda</taxon>
        <taxon>Crustacea</taxon>
        <taxon>Oligostraca</taxon>
        <taxon>Ostracoda</taxon>
        <taxon>Podocopa</taxon>
        <taxon>Podocopida</taxon>
        <taxon>Darwinulocopina</taxon>
        <taxon>Darwinuloidea</taxon>
        <taxon>Darwinulidae</taxon>
        <taxon>Darwinula</taxon>
    </lineage>
</organism>
<evidence type="ECO:0000256" key="7">
    <source>
        <dbReference type="ARBA" id="ARBA00022946"/>
    </source>
</evidence>
<evidence type="ECO:0000259" key="12">
    <source>
        <dbReference type="PROSITE" id="PS51686"/>
    </source>
</evidence>
<keyword evidence="6 11" id="KW-0694">RNA-binding</keyword>
<proteinExistence type="inferred from homology"/>